<dbReference type="Proteomes" id="UP000184112">
    <property type="component" value="Unassembled WGS sequence"/>
</dbReference>
<protein>
    <recommendedName>
        <fullName evidence="3">XRE family transcriptional regulator</fullName>
    </recommendedName>
</protein>
<name>A0A1M5IWX0_FLAJO</name>
<dbReference type="RefSeq" id="WP_073408556.1">
    <property type="nucleotide sequence ID" value="NZ_FQWH01000002.1"/>
</dbReference>
<evidence type="ECO:0000313" key="2">
    <source>
        <dbReference type="Proteomes" id="UP000184112"/>
    </source>
</evidence>
<proteinExistence type="predicted"/>
<sequence length="76" mass="8605">MQSNKKYTQLGNKLPRGSKRLIARKTGLTYNTVCRFFNGCDVSFETEVKIVREVTVLLDLVKESNAAKEALFNYGT</sequence>
<reference evidence="1 2" key="1">
    <citation type="submission" date="2016-11" db="EMBL/GenBank/DDBJ databases">
        <authorList>
            <person name="Jaros S."/>
            <person name="Januszkiewicz K."/>
            <person name="Wedrychowicz H."/>
        </authorList>
    </citation>
    <scope>NUCLEOTIDE SEQUENCE [LARGE SCALE GENOMIC DNA]</scope>
    <source>
        <strain evidence="1 2">DSM 6792</strain>
    </source>
</reference>
<evidence type="ECO:0008006" key="3">
    <source>
        <dbReference type="Google" id="ProtNLM"/>
    </source>
</evidence>
<accession>A0A1M5IWX0</accession>
<organism evidence="1 2">
    <name type="scientific">Flavobacterium johnsoniae</name>
    <name type="common">Cytophaga johnsonae</name>
    <dbReference type="NCBI Taxonomy" id="986"/>
    <lineage>
        <taxon>Bacteria</taxon>
        <taxon>Pseudomonadati</taxon>
        <taxon>Bacteroidota</taxon>
        <taxon>Flavobacteriia</taxon>
        <taxon>Flavobacteriales</taxon>
        <taxon>Flavobacteriaceae</taxon>
        <taxon>Flavobacterium</taxon>
    </lineage>
</organism>
<gene>
    <name evidence="1" type="ORF">SAMN05444388_102287</name>
</gene>
<dbReference type="EMBL" id="FQWH01000002">
    <property type="protein sequence ID" value="SHG32814.1"/>
    <property type="molecule type" value="Genomic_DNA"/>
</dbReference>
<evidence type="ECO:0000313" key="1">
    <source>
        <dbReference type="EMBL" id="SHG32814.1"/>
    </source>
</evidence>
<dbReference type="AlphaFoldDB" id="A0A1M5IWX0"/>